<reference evidence="2" key="1">
    <citation type="journal article" date="2019" name="Int. J. Syst. Evol. Microbiol.">
        <title>The Global Catalogue of Microorganisms (GCM) 10K type strain sequencing project: providing services to taxonomists for standard genome sequencing and annotation.</title>
        <authorList>
            <consortium name="The Broad Institute Genomics Platform"/>
            <consortium name="The Broad Institute Genome Sequencing Center for Infectious Disease"/>
            <person name="Wu L."/>
            <person name="Ma J."/>
        </authorList>
    </citation>
    <scope>NUCLEOTIDE SEQUENCE [LARGE SCALE GENOMIC DNA]</scope>
    <source>
        <strain evidence="2">JCM 9092</strain>
    </source>
</reference>
<name>A0ABP6NCV7_9ACTN</name>
<evidence type="ECO:0000313" key="1">
    <source>
        <dbReference type="EMBL" id="GAA3142982.1"/>
    </source>
</evidence>
<protein>
    <recommendedName>
        <fullName evidence="3">SnoaL-like domain-containing protein</fullName>
    </recommendedName>
</protein>
<comment type="caution">
    <text evidence="1">The sequence shown here is derived from an EMBL/GenBank/DDBJ whole genome shotgun (WGS) entry which is preliminary data.</text>
</comment>
<accession>A0ABP6NCV7</accession>
<dbReference type="RefSeq" id="WP_344528728.1">
    <property type="nucleotide sequence ID" value="NZ_BAAAUG010000173.1"/>
</dbReference>
<evidence type="ECO:0000313" key="2">
    <source>
        <dbReference type="Proteomes" id="UP001501637"/>
    </source>
</evidence>
<gene>
    <name evidence="1" type="ORF">GCM10010449_73310</name>
</gene>
<proteinExistence type="predicted"/>
<evidence type="ECO:0008006" key="3">
    <source>
        <dbReference type="Google" id="ProtNLM"/>
    </source>
</evidence>
<sequence length="170" mass="19498">MGLFDKLTGTRHPGSGVAPRTAEEVRAALLGLNGPDVPYLVRNGTPSESADLVAEWRILEPAWRTFFVRTQLDRTVRTLMRLMPDSHEVRTVDEQWKVQWVGDTPRLAQSREYSRGQVTMKSRQWTFERGDDGKLHKTETFTFDPAEMKDPLRDAVLDAGWVWRGVVFKL</sequence>
<keyword evidence="2" id="KW-1185">Reference proteome</keyword>
<organism evidence="1 2">
    <name type="scientific">Streptomyces rectiviolaceus</name>
    <dbReference type="NCBI Taxonomy" id="332591"/>
    <lineage>
        <taxon>Bacteria</taxon>
        <taxon>Bacillati</taxon>
        <taxon>Actinomycetota</taxon>
        <taxon>Actinomycetes</taxon>
        <taxon>Kitasatosporales</taxon>
        <taxon>Streptomycetaceae</taxon>
        <taxon>Streptomyces</taxon>
    </lineage>
</organism>
<dbReference type="EMBL" id="BAAAUG010000173">
    <property type="protein sequence ID" value="GAA3142982.1"/>
    <property type="molecule type" value="Genomic_DNA"/>
</dbReference>
<dbReference type="Proteomes" id="UP001501637">
    <property type="component" value="Unassembled WGS sequence"/>
</dbReference>